<keyword evidence="4 7" id="KW-0521">NADP</keyword>
<dbReference type="SMART" id="SM00859">
    <property type="entry name" value="Semialdhyde_dh"/>
    <property type="match status" value="1"/>
</dbReference>
<dbReference type="EMBL" id="MFLN01000038">
    <property type="protein sequence ID" value="OGG66768.1"/>
    <property type="molecule type" value="Genomic_DNA"/>
</dbReference>
<keyword evidence="7" id="KW-0963">Cytoplasm</keyword>
<evidence type="ECO:0000313" key="10">
    <source>
        <dbReference type="EMBL" id="OGG66768.1"/>
    </source>
</evidence>
<dbReference type="SUPFAM" id="SSF51735">
    <property type="entry name" value="NAD(P)-binding Rossmann-fold domains"/>
    <property type="match status" value="1"/>
</dbReference>
<dbReference type="PROSITE" id="PS01224">
    <property type="entry name" value="ARGC"/>
    <property type="match status" value="1"/>
</dbReference>
<evidence type="ECO:0000256" key="3">
    <source>
        <dbReference type="ARBA" id="ARBA00022605"/>
    </source>
</evidence>
<gene>
    <name evidence="7" type="primary">argC</name>
    <name evidence="10" type="ORF">A3C21_03615</name>
</gene>
<dbReference type="InterPro" id="IPR058924">
    <property type="entry name" value="AGPR_dimerisation_dom"/>
</dbReference>
<dbReference type="GO" id="GO:0006526">
    <property type="term" value="P:L-arginine biosynthetic process"/>
    <property type="evidence" value="ECO:0007669"/>
    <property type="project" value="UniProtKB-UniRule"/>
</dbReference>
<dbReference type="HAMAP" id="MF_00150">
    <property type="entry name" value="ArgC_type1"/>
    <property type="match status" value="1"/>
</dbReference>
<dbReference type="Proteomes" id="UP000178572">
    <property type="component" value="Unassembled WGS sequence"/>
</dbReference>
<evidence type="ECO:0000256" key="1">
    <source>
        <dbReference type="ARBA" id="ARBA00004862"/>
    </source>
</evidence>
<feature type="active site" evidence="7 8">
    <location>
        <position position="152"/>
    </location>
</feature>
<dbReference type="GO" id="GO:0070401">
    <property type="term" value="F:NADP+ binding"/>
    <property type="evidence" value="ECO:0007669"/>
    <property type="project" value="InterPro"/>
</dbReference>
<dbReference type="InterPro" id="IPR036291">
    <property type="entry name" value="NAD(P)-bd_dom_sf"/>
</dbReference>
<dbReference type="STRING" id="1798500.A3C21_03615"/>
<dbReference type="Pfam" id="PF22698">
    <property type="entry name" value="Semialdhyde_dhC_1"/>
    <property type="match status" value="1"/>
</dbReference>
<dbReference type="GO" id="GO:0003942">
    <property type="term" value="F:N-acetyl-gamma-glutamyl-phosphate reductase activity"/>
    <property type="evidence" value="ECO:0007669"/>
    <property type="project" value="UniProtKB-UniRule"/>
</dbReference>
<accession>A0A1F6DZE4</accession>
<dbReference type="PANTHER" id="PTHR32338">
    <property type="entry name" value="N-ACETYL-GAMMA-GLUTAMYL-PHOSPHATE REDUCTASE, CHLOROPLASTIC-RELATED-RELATED"/>
    <property type="match status" value="1"/>
</dbReference>
<dbReference type="InterPro" id="IPR000706">
    <property type="entry name" value="AGPR_type-1"/>
</dbReference>
<evidence type="ECO:0000259" key="9">
    <source>
        <dbReference type="SMART" id="SM00859"/>
    </source>
</evidence>
<dbReference type="InterPro" id="IPR000534">
    <property type="entry name" value="Semialdehyde_DH_NAD-bd"/>
</dbReference>
<evidence type="ECO:0000256" key="5">
    <source>
        <dbReference type="ARBA" id="ARBA00023002"/>
    </source>
</evidence>
<comment type="catalytic activity">
    <reaction evidence="6 7">
        <text>N-acetyl-L-glutamate 5-semialdehyde + phosphate + NADP(+) = N-acetyl-L-glutamyl 5-phosphate + NADPH + H(+)</text>
        <dbReference type="Rhea" id="RHEA:21588"/>
        <dbReference type="ChEBI" id="CHEBI:15378"/>
        <dbReference type="ChEBI" id="CHEBI:29123"/>
        <dbReference type="ChEBI" id="CHEBI:43474"/>
        <dbReference type="ChEBI" id="CHEBI:57783"/>
        <dbReference type="ChEBI" id="CHEBI:57936"/>
        <dbReference type="ChEBI" id="CHEBI:58349"/>
        <dbReference type="EC" id="1.2.1.38"/>
    </reaction>
</comment>
<comment type="caution">
    <text evidence="10">The sequence shown here is derived from an EMBL/GenBank/DDBJ whole genome shotgun (WGS) entry which is preliminary data.</text>
</comment>
<dbReference type="NCBIfam" id="TIGR01850">
    <property type="entry name" value="argC"/>
    <property type="match status" value="1"/>
</dbReference>
<dbReference type="FunFam" id="3.30.360.10:FF:000014">
    <property type="entry name" value="N-acetyl-gamma-glutamyl-phosphate reductase"/>
    <property type="match status" value="1"/>
</dbReference>
<dbReference type="GO" id="GO:0051287">
    <property type="term" value="F:NAD binding"/>
    <property type="evidence" value="ECO:0007669"/>
    <property type="project" value="InterPro"/>
</dbReference>
<protein>
    <recommendedName>
        <fullName evidence="7">N-acetyl-gamma-glutamyl-phosphate reductase</fullName>
        <shortName evidence="7">AGPR</shortName>
        <ecNumber evidence="7">1.2.1.38</ecNumber>
    </recommendedName>
    <alternativeName>
        <fullName evidence="7">N-acetyl-glutamate semialdehyde dehydrogenase</fullName>
        <shortName evidence="7">NAGSA dehydrogenase</shortName>
    </alternativeName>
</protein>
<evidence type="ECO:0000256" key="4">
    <source>
        <dbReference type="ARBA" id="ARBA00022857"/>
    </source>
</evidence>
<feature type="domain" description="Semialdehyde dehydrogenase NAD-binding" evidence="9">
    <location>
        <begin position="5"/>
        <end position="144"/>
    </location>
</feature>
<dbReference type="UniPathway" id="UPA00068">
    <property type="reaction ID" value="UER00108"/>
</dbReference>
<proteinExistence type="inferred from homology"/>
<comment type="subcellular location">
    <subcellularLocation>
        <location evidence="7">Cytoplasm</location>
    </subcellularLocation>
</comment>
<comment type="similarity">
    <text evidence="7">Belongs to the NAGSA dehydrogenase family. Type 1 subfamily.</text>
</comment>
<name>A0A1F6DZE4_9BACT</name>
<evidence type="ECO:0000256" key="6">
    <source>
        <dbReference type="ARBA" id="ARBA00050557"/>
    </source>
</evidence>
<dbReference type="CDD" id="cd17895">
    <property type="entry name" value="AGPR_1_N"/>
    <property type="match status" value="1"/>
</dbReference>
<sequence>MTKTKVGVIGATGYTGEELVKILANHPQVELTYVSGKEDRSETIQDIFPYLMGKVDLPCKAFSFEEAVKKADLVFLSLPHTVSQEYAPMFLKAGKKVIDVSADYRLKDAAVYEQFYKASHADKTNLEKAVYGLPELHKDEIKKANLIANPGCYPTGAILGLLPGLKAGVFAADTIQIDAKSGVTGAGRKAAKELSFSEVNESLKAYKLFEHQHVPEIDQELSAVSGKKVSVVFVPHLIPINRGILSTVYVKLSKDIDTAGLLKIYSDFYKSEPFVKVYENGALPEVKHVAHTNLCHIGLKVNVDKKLAVIVTAIDNLGKGAAGQAVQNMNLMLGLDEATGL</sequence>
<keyword evidence="2 7" id="KW-0055">Arginine biosynthesis</keyword>
<reference evidence="10 11" key="1">
    <citation type="journal article" date="2016" name="Nat. Commun.">
        <title>Thousands of microbial genomes shed light on interconnected biogeochemical processes in an aquifer system.</title>
        <authorList>
            <person name="Anantharaman K."/>
            <person name="Brown C.T."/>
            <person name="Hug L.A."/>
            <person name="Sharon I."/>
            <person name="Castelle C.J."/>
            <person name="Probst A.J."/>
            <person name="Thomas B.C."/>
            <person name="Singh A."/>
            <person name="Wilkins M.J."/>
            <person name="Karaoz U."/>
            <person name="Brodie E.L."/>
            <person name="Williams K.H."/>
            <person name="Hubbard S.S."/>
            <person name="Banfield J.F."/>
        </authorList>
    </citation>
    <scope>NUCLEOTIDE SEQUENCE [LARGE SCALE GENOMIC DNA]</scope>
</reference>
<evidence type="ECO:0000256" key="2">
    <source>
        <dbReference type="ARBA" id="ARBA00022571"/>
    </source>
</evidence>
<dbReference type="Gene3D" id="3.30.360.10">
    <property type="entry name" value="Dihydrodipicolinate Reductase, domain 2"/>
    <property type="match status" value="1"/>
</dbReference>
<dbReference type="Gene3D" id="3.40.50.720">
    <property type="entry name" value="NAD(P)-binding Rossmann-like Domain"/>
    <property type="match status" value="1"/>
</dbReference>
<dbReference type="Pfam" id="PF01118">
    <property type="entry name" value="Semialdhyde_dh"/>
    <property type="match status" value="1"/>
</dbReference>
<dbReference type="CDD" id="cd23934">
    <property type="entry name" value="AGPR_1_C"/>
    <property type="match status" value="1"/>
</dbReference>
<evidence type="ECO:0000256" key="7">
    <source>
        <dbReference type="HAMAP-Rule" id="MF_00150"/>
    </source>
</evidence>
<evidence type="ECO:0000256" key="8">
    <source>
        <dbReference type="PROSITE-ProRule" id="PRU10010"/>
    </source>
</evidence>
<keyword evidence="3 7" id="KW-0028">Amino-acid biosynthesis</keyword>
<dbReference type="GO" id="GO:0005737">
    <property type="term" value="C:cytoplasm"/>
    <property type="evidence" value="ECO:0007669"/>
    <property type="project" value="UniProtKB-SubCell"/>
</dbReference>
<comment type="function">
    <text evidence="7">Catalyzes the NADPH-dependent reduction of N-acetyl-5-glutamyl phosphate to yield N-acetyl-L-glutamate 5-semialdehyde.</text>
</comment>
<dbReference type="PANTHER" id="PTHR32338:SF10">
    <property type="entry name" value="N-ACETYL-GAMMA-GLUTAMYL-PHOSPHATE REDUCTASE, CHLOROPLASTIC-RELATED"/>
    <property type="match status" value="1"/>
</dbReference>
<organism evidence="10 11">
    <name type="scientific">Candidatus Kaiserbacteria bacterium RIFCSPHIGHO2_02_FULL_59_21</name>
    <dbReference type="NCBI Taxonomy" id="1798500"/>
    <lineage>
        <taxon>Bacteria</taxon>
        <taxon>Candidatus Kaiseribacteriota</taxon>
    </lineage>
</organism>
<dbReference type="InterPro" id="IPR023013">
    <property type="entry name" value="AGPR_AS"/>
</dbReference>
<dbReference type="EC" id="1.2.1.38" evidence="7"/>
<evidence type="ECO:0000313" key="11">
    <source>
        <dbReference type="Proteomes" id="UP000178572"/>
    </source>
</evidence>
<dbReference type="AlphaFoldDB" id="A0A1F6DZE4"/>
<keyword evidence="5 7" id="KW-0560">Oxidoreductase</keyword>
<dbReference type="InterPro" id="IPR050085">
    <property type="entry name" value="AGPR"/>
</dbReference>
<comment type="pathway">
    <text evidence="1 7">Amino-acid biosynthesis; L-arginine biosynthesis; N(2)-acetyl-L-ornithine from L-glutamate: step 3/4.</text>
</comment>
<dbReference type="SUPFAM" id="SSF55347">
    <property type="entry name" value="Glyceraldehyde-3-phosphate dehydrogenase-like, C-terminal domain"/>
    <property type="match status" value="1"/>
</dbReference>